<protein>
    <submittedName>
        <fullName evidence="1">Uncharacterized protein</fullName>
    </submittedName>
</protein>
<gene>
    <name evidence="1" type="ORF">ACKA06_03960</name>
</gene>
<keyword evidence="2" id="KW-1185">Reference proteome</keyword>
<dbReference type="Proteomes" id="UP001628668">
    <property type="component" value="Unassembled WGS sequence"/>
</dbReference>
<dbReference type="EMBL" id="JBJOSA010000002">
    <property type="protein sequence ID" value="MFL8935937.1"/>
    <property type="molecule type" value="Genomic_DNA"/>
</dbReference>
<comment type="caution">
    <text evidence="1">The sequence shown here is derived from an EMBL/GenBank/DDBJ whole genome shotgun (WGS) entry which is preliminary data.</text>
</comment>
<sequence length="400" mass="46046">MNLKLILNGEEWGEVPHESIPSLQLLCAENDLQFNLYENNQSIEIWSYLKGKKVWLSVKSDKQVKASELEEKLKSFLAPYGIQLAAAEQVTEFNDDDLYMEVSLASKETGKSSLYIGLNSRLNSIDFSKILHLYRKSIDFRGYKLISNNYRCPHLKCIVEYKKHSDELMTQLEYLLTNCVLKSFIQSRKANIFDLNLHKLVSLKNSLIPLTIQEPKSKKTDKDVKIISQDEYEQAKLRKRNKITSRESKAEVFFDYNLIPNRKTEKYTIKADFIIKNTGNAVLNNPKICFRVDPPEKIEIGGQILPPEMSEIFSVQGEMGAEGWKYSGKDWLEKAYSTGEYWIEPIQGMELHPGETTGIEGIQFTVDNLGEQETSIILGFVYFEEENLQISSNNKIMITF</sequence>
<name>A0ABW8VKN3_9BACI</name>
<evidence type="ECO:0000313" key="2">
    <source>
        <dbReference type="Proteomes" id="UP001628668"/>
    </source>
</evidence>
<evidence type="ECO:0000313" key="1">
    <source>
        <dbReference type="EMBL" id="MFL8935937.1"/>
    </source>
</evidence>
<dbReference type="RefSeq" id="WP_198257720.1">
    <property type="nucleotide sequence ID" value="NZ_JBJOSA010000002.1"/>
</dbReference>
<reference evidence="1 2" key="1">
    <citation type="submission" date="2024-12" db="EMBL/GenBank/DDBJ databases">
        <authorList>
            <person name="Li X."/>
            <person name="Zhang D."/>
        </authorList>
    </citation>
    <scope>NUCLEOTIDE SEQUENCE [LARGE SCALE GENOMIC DNA]</scope>
    <source>
        <strain evidence="1 2">JCM19602</strain>
    </source>
</reference>
<organism evidence="1 2">
    <name type="scientific">Rossellomorea oryzaecorticis</name>
    <dbReference type="NCBI Taxonomy" id="1396505"/>
    <lineage>
        <taxon>Bacteria</taxon>
        <taxon>Bacillati</taxon>
        <taxon>Bacillota</taxon>
        <taxon>Bacilli</taxon>
        <taxon>Bacillales</taxon>
        <taxon>Bacillaceae</taxon>
        <taxon>Rossellomorea</taxon>
    </lineage>
</organism>
<accession>A0ABW8VKN3</accession>
<proteinExistence type="predicted"/>